<protein>
    <submittedName>
        <fullName evidence="2">Uncharacterized protein</fullName>
    </submittedName>
</protein>
<proteinExistence type="predicted"/>
<evidence type="ECO:0000313" key="2">
    <source>
        <dbReference type="EMBL" id="KPL57923.1"/>
    </source>
</evidence>
<sequence>MNLYQIYKNEQYTLLFRSVMYFLIGVGMLAVTQQLYYFPLLIFIPAFSNLYLSYSLKKELKKANRLYYENMPVSEHSLVGVHTKEGSYYLKTNGWSHYFIQRTSMINNPKHYLFHRKHKTPLSFSKWSRTIKIDHPERRMVFQLKYQSATAIEWQNEGGDTILIYKGNKRWILNYQEKNHLSLQKGYLPQSVQRLFDSHHSYVSFYETYNDDLDWLLIFLWYVDSDYFLTS</sequence>
<comment type="caution">
    <text evidence="2">The sequence shown here is derived from an EMBL/GenBank/DDBJ whole genome shotgun (WGS) entry which is preliminary data.</text>
</comment>
<evidence type="ECO:0000313" key="3">
    <source>
        <dbReference type="Proteomes" id="UP000050398"/>
    </source>
</evidence>
<dbReference type="Proteomes" id="UP000050398">
    <property type="component" value="Unassembled WGS sequence"/>
</dbReference>
<dbReference type="EMBL" id="LIXZ01000023">
    <property type="protein sequence ID" value="KPL57923.1"/>
    <property type="molecule type" value="Genomic_DNA"/>
</dbReference>
<dbReference type="PATRIC" id="fig|218284.4.peg.2464"/>
<feature type="transmembrane region" description="Helical" evidence="1">
    <location>
        <begin position="36"/>
        <end position="56"/>
    </location>
</feature>
<accession>A0A0P6WNU5</accession>
<name>A0A0P6WNU5_9BACI</name>
<evidence type="ECO:0000256" key="1">
    <source>
        <dbReference type="SAM" id="Phobius"/>
    </source>
</evidence>
<feature type="transmembrane region" description="Helical" evidence="1">
    <location>
        <begin position="12"/>
        <end position="30"/>
    </location>
</feature>
<keyword evidence="1" id="KW-0472">Membrane</keyword>
<gene>
    <name evidence="2" type="ORF">AM506_19570</name>
</gene>
<dbReference type="AlphaFoldDB" id="A0A0P6WNU5"/>
<keyword evidence="1" id="KW-1133">Transmembrane helix</keyword>
<dbReference type="RefSeq" id="WP_060674529.1">
    <property type="nucleotide sequence ID" value="NZ_JBCNGU010000018.1"/>
</dbReference>
<keyword evidence="1" id="KW-0812">Transmembrane</keyword>
<dbReference type="OrthoDB" id="2817831at2"/>
<reference evidence="2 3" key="1">
    <citation type="submission" date="2015-08" db="EMBL/GenBank/DDBJ databases">
        <title>Draft Genome Sequence of Bacillus vietnamensis UCD-SED5.</title>
        <authorList>
            <person name="Lee R.D."/>
            <person name="Jospin G."/>
            <person name="Lang J.M."/>
            <person name="Coil D.A."/>
            <person name="Eisen J.A."/>
        </authorList>
    </citation>
    <scope>NUCLEOTIDE SEQUENCE [LARGE SCALE GENOMIC DNA]</scope>
    <source>
        <strain evidence="2 3">UCD-SED5</strain>
    </source>
</reference>
<organism evidence="2 3">
    <name type="scientific">Rossellomorea vietnamensis</name>
    <dbReference type="NCBI Taxonomy" id="218284"/>
    <lineage>
        <taxon>Bacteria</taxon>
        <taxon>Bacillati</taxon>
        <taxon>Bacillota</taxon>
        <taxon>Bacilli</taxon>
        <taxon>Bacillales</taxon>
        <taxon>Bacillaceae</taxon>
        <taxon>Rossellomorea</taxon>
    </lineage>
</organism>